<reference evidence="1" key="1">
    <citation type="submission" date="2021-07" db="EMBL/GenBank/DDBJ databases">
        <authorList>
            <person name="Durling M."/>
        </authorList>
    </citation>
    <scope>NUCLEOTIDE SEQUENCE</scope>
</reference>
<evidence type="ECO:0000313" key="1">
    <source>
        <dbReference type="EMBL" id="CAG8981361.1"/>
    </source>
</evidence>
<accession>A0A9N9QBK6</accession>
<dbReference type="OrthoDB" id="9977941at2759"/>
<proteinExistence type="predicted"/>
<dbReference type="Proteomes" id="UP000701801">
    <property type="component" value="Unassembled WGS sequence"/>
</dbReference>
<dbReference type="EMBL" id="CAJVRM010000468">
    <property type="protein sequence ID" value="CAG8981361.1"/>
    <property type="molecule type" value="Genomic_DNA"/>
</dbReference>
<dbReference type="Gene3D" id="2.120.10.30">
    <property type="entry name" value="TolB, C-terminal domain"/>
    <property type="match status" value="1"/>
</dbReference>
<dbReference type="PANTHER" id="PTHR42060:SF1">
    <property type="entry name" value="NHL REPEAT-CONTAINING PROTEIN"/>
    <property type="match status" value="1"/>
</dbReference>
<organism evidence="1 2">
    <name type="scientific">Hymenoscyphus albidus</name>
    <dbReference type="NCBI Taxonomy" id="595503"/>
    <lineage>
        <taxon>Eukaryota</taxon>
        <taxon>Fungi</taxon>
        <taxon>Dikarya</taxon>
        <taxon>Ascomycota</taxon>
        <taxon>Pezizomycotina</taxon>
        <taxon>Leotiomycetes</taxon>
        <taxon>Helotiales</taxon>
        <taxon>Helotiaceae</taxon>
        <taxon>Hymenoscyphus</taxon>
    </lineage>
</organism>
<gene>
    <name evidence="1" type="ORF">HYALB_00012959</name>
</gene>
<sequence>MEFEEIFCRRICVVNRPEALALTHLTNALALPASKEAAVRILHQFPSGPIAENIAVRSNGRIIVNMVAPAAQMYQIDPQKPEKAALVAEFPGSTGVLGIAEIEQDIFFVSSSEGNVTEKAITTKITSMPEAVPNNGVTAVAPNSPYVLVADSGLGRVWRVDTRTGEYKSIIEDLLMLPQPGNPFAIGVNGLHILGSTLYFTNTFLDGGFVAKVGIKISGPNAGVATGKAEIISKNGSNDDFTLDKEGVVYSATSSRNSVERIDLNGTVTTIAGGQNETILESDSAVAFGRGETDKKVLYATTGGNVIPAKVVLVDLEAL</sequence>
<dbReference type="PANTHER" id="PTHR42060">
    <property type="entry name" value="NHL REPEAT-CONTAINING PROTEIN-RELATED"/>
    <property type="match status" value="1"/>
</dbReference>
<dbReference type="InterPro" id="IPR052998">
    <property type="entry name" value="Hetero-Diels-Alderase-like"/>
</dbReference>
<evidence type="ECO:0000313" key="2">
    <source>
        <dbReference type="Proteomes" id="UP000701801"/>
    </source>
</evidence>
<dbReference type="SUPFAM" id="SSF63829">
    <property type="entry name" value="Calcium-dependent phosphotriesterase"/>
    <property type="match status" value="1"/>
</dbReference>
<evidence type="ECO:0008006" key="3">
    <source>
        <dbReference type="Google" id="ProtNLM"/>
    </source>
</evidence>
<protein>
    <recommendedName>
        <fullName evidence="3">SMP-30/Gluconolactonase/LRE-like region domain-containing protein</fullName>
    </recommendedName>
</protein>
<dbReference type="InterPro" id="IPR011042">
    <property type="entry name" value="6-blade_b-propeller_TolB-like"/>
</dbReference>
<comment type="caution">
    <text evidence="1">The sequence shown here is derived from an EMBL/GenBank/DDBJ whole genome shotgun (WGS) entry which is preliminary data.</text>
</comment>
<dbReference type="AlphaFoldDB" id="A0A9N9QBK6"/>
<keyword evidence="2" id="KW-1185">Reference proteome</keyword>
<name>A0A9N9QBK6_9HELO</name>